<name>A0ABY0CNT1_9DELT</name>
<keyword evidence="1" id="KW-0732">Signal</keyword>
<feature type="signal peptide" evidence="1">
    <location>
        <begin position="1"/>
        <end position="29"/>
    </location>
</feature>
<dbReference type="RefSeq" id="WP_127781077.1">
    <property type="nucleotide sequence ID" value="NZ_SADD01000014.1"/>
</dbReference>
<keyword evidence="3" id="KW-1185">Reference proteome</keyword>
<feature type="chain" id="PRO_5046248932" description="DUF3187 family protein" evidence="1">
    <location>
        <begin position="30"/>
        <end position="324"/>
    </location>
</feature>
<reference evidence="2 3" key="1">
    <citation type="submission" date="2019-01" db="EMBL/GenBank/DDBJ databases">
        <title>Lujinxingia litoralis gen. nov., sp. nov. and Lujinxingia sediminis gen. nov., sp. nov., new members in the order Bradymonadales, isolated from coastal sediment.</title>
        <authorList>
            <person name="Li C.-M."/>
        </authorList>
    </citation>
    <scope>NUCLEOTIDE SEQUENCE [LARGE SCALE GENOMIC DNA]</scope>
    <source>
        <strain evidence="2 3">SEH01</strain>
    </source>
</reference>
<proteinExistence type="predicted"/>
<evidence type="ECO:0000256" key="1">
    <source>
        <dbReference type="SAM" id="SignalP"/>
    </source>
</evidence>
<protein>
    <recommendedName>
        <fullName evidence="4">DUF3187 family protein</fullName>
    </recommendedName>
</protein>
<sequence>MRYLPAQLRAALALAVLTTLTLFAVPTWAQDSPAPDDARYVIDEHGRRLRVVFPLHDRTTFDVYGTTRRSEELRHVELATGFRFAIRHSFEAAFPDEEIWWRFRHRWLAARAIKTHDELQLGMTLISASYMRHARNNHIVIPSANNARLPAPFDIAFEYDLIDLNVDARTRRLTSVDVAEFAFLLDVLRDPTYRHRLAIGPLLAYGIDRIDGLDPEAPFAHTIVPASGGRVIYRWENLSGRTALDARLQCAATALLIDRDMRWQRLCDMRLQAEHTVLAINDRLLSLFLDATFQEGPGMVESGGSLRWGVGVGVRLSLPGDGSD</sequence>
<gene>
    <name evidence="2" type="ORF">EA187_17415</name>
</gene>
<dbReference type="Proteomes" id="UP000282926">
    <property type="component" value="Unassembled WGS sequence"/>
</dbReference>
<evidence type="ECO:0000313" key="2">
    <source>
        <dbReference type="EMBL" id="RVU42118.1"/>
    </source>
</evidence>
<comment type="caution">
    <text evidence="2">The sequence shown here is derived from an EMBL/GenBank/DDBJ whole genome shotgun (WGS) entry which is preliminary data.</text>
</comment>
<dbReference type="EMBL" id="SADD01000014">
    <property type="protein sequence ID" value="RVU42118.1"/>
    <property type="molecule type" value="Genomic_DNA"/>
</dbReference>
<organism evidence="2 3">
    <name type="scientific">Lujinxingia sediminis</name>
    <dbReference type="NCBI Taxonomy" id="2480984"/>
    <lineage>
        <taxon>Bacteria</taxon>
        <taxon>Deltaproteobacteria</taxon>
        <taxon>Bradymonadales</taxon>
        <taxon>Lujinxingiaceae</taxon>
        <taxon>Lujinxingia</taxon>
    </lineage>
</organism>
<evidence type="ECO:0000313" key="3">
    <source>
        <dbReference type="Proteomes" id="UP000282926"/>
    </source>
</evidence>
<evidence type="ECO:0008006" key="4">
    <source>
        <dbReference type="Google" id="ProtNLM"/>
    </source>
</evidence>
<accession>A0ABY0CNT1</accession>